<evidence type="ECO:0000313" key="2">
    <source>
        <dbReference type="Proteomes" id="UP000051861"/>
    </source>
</evidence>
<protein>
    <recommendedName>
        <fullName evidence="3">Thioredoxin domain-containing protein</fullName>
    </recommendedName>
</protein>
<dbReference type="Proteomes" id="UP000051861">
    <property type="component" value="Unassembled WGS sequence"/>
</dbReference>
<gene>
    <name evidence="1" type="ORF">AMJ44_01015</name>
</gene>
<reference evidence="1 2" key="1">
    <citation type="journal article" date="2015" name="Microbiome">
        <title>Genomic resolution of linkages in carbon, nitrogen, and sulfur cycling among widespread estuary sediment bacteria.</title>
        <authorList>
            <person name="Baker B.J."/>
            <person name="Lazar C.S."/>
            <person name="Teske A.P."/>
            <person name="Dick G.J."/>
        </authorList>
    </citation>
    <scope>NUCLEOTIDE SEQUENCE [LARGE SCALE GENOMIC DNA]</scope>
    <source>
        <strain evidence="1">DG_54_3</strain>
    </source>
</reference>
<organism evidence="1 2">
    <name type="scientific">candidate division WOR-1 bacterium DG_54_3</name>
    <dbReference type="NCBI Taxonomy" id="1703775"/>
    <lineage>
        <taxon>Bacteria</taxon>
        <taxon>Bacillati</taxon>
        <taxon>Saganbacteria</taxon>
    </lineage>
</organism>
<proteinExistence type="predicted"/>
<name>A0A0S7Y614_UNCSA</name>
<dbReference type="EMBL" id="LIZX01000009">
    <property type="protein sequence ID" value="KPJ70042.1"/>
    <property type="molecule type" value="Genomic_DNA"/>
</dbReference>
<dbReference type="SUPFAM" id="SSF52833">
    <property type="entry name" value="Thioredoxin-like"/>
    <property type="match status" value="1"/>
</dbReference>
<dbReference type="Gene3D" id="3.40.30.10">
    <property type="entry name" value="Glutaredoxin"/>
    <property type="match status" value="1"/>
</dbReference>
<dbReference type="InterPro" id="IPR036249">
    <property type="entry name" value="Thioredoxin-like_sf"/>
</dbReference>
<sequence length="92" mass="10909">MSRLIMFHGRECPHCRIMMPHVDRLEKETGVKIDRLEVWHNEKNADLMRSYRDVIEPKCGGQLRTPTFMNTETNDIICGEVEYETLKKWATK</sequence>
<evidence type="ECO:0008006" key="3">
    <source>
        <dbReference type="Google" id="ProtNLM"/>
    </source>
</evidence>
<evidence type="ECO:0000313" key="1">
    <source>
        <dbReference type="EMBL" id="KPJ70042.1"/>
    </source>
</evidence>
<dbReference type="AlphaFoldDB" id="A0A0S7Y614"/>
<accession>A0A0S7Y614</accession>
<comment type="caution">
    <text evidence="1">The sequence shown here is derived from an EMBL/GenBank/DDBJ whole genome shotgun (WGS) entry which is preliminary data.</text>
</comment>
<dbReference type="CDD" id="cd02947">
    <property type="entry name" value="TRX_family"/>
    <property type="match status" value="1"/>
</dbReference>